<dbReference type="PROSITE" id="PS50181">
    <property type="entry name" value="FBOX"/>
    <property type="match status" value="1"/>
</dbReference>
<proteinExistence type="predicted"/>
<name>A0AAW1SLH6_9CHLO</name>
<dbReference type="InterPro" id="IPR001810">
    <property type="entry name" value="F-box_dom"/>
</dbReference>
<evidence type="ECO:0000313" key="2">
    <source>
        <dbReference type="EMBL" id="KAK9846386.1"/>
    </source>
</evidence>
<comment type="caution">
    <text evidence="2">The sequence shown here is derived from an EMBL/GenBank/DDBJ whole genome shotgun (WGS) entry which is preliminary data.</text>
</comment>
<reference evidence="2 3" key="1">
    <citation type="journal article" date="2024" name="Nat. Commun.">
        <title>Phylogenomics reveals the evolutionary origins of lichenization in chlorophyte algae.</title>
        <authorList>
            <person name="Puginier C."/>
            <person name="Libourel C."/>
            <person name="Otte J."/>
            <person name="Skaloud P."/>
            <person name="Haon M."/>
            <person name="Grisel S."/>
            <person name="Petersen M."/>
            <person name="Berrin J.G."/>
            <person name="Delaux P.M."/>
            <person name="Dal Grande F."/>
            <person name="Keller J."/>
        </authorList>
    </citation>
    <scope>NUCLEOTIDE SEQUENCE [LARGE SCALE GENOMIC DNA]</scope>
    <source>
        <strain evidence="2 3">SAG 245.80</strain>
    </source>
</reference>
<dbReference type="EMBL" id="JALJOU010000001">
    <property type="protein sequence ID" value="KAK9846386.1"/>
    <property type="molecule type" value="Genomic_DNA"/>
</dbReference>
<protein>
    <recommendedName>
        <fullName evidence="1">F-box domain-containing protein</fullName>
    </recommendedName>
</protein>
<organism evidence="2 3">
    <name type="scientific">Elliptochloris bilobata</name>
    <dbReference type="NCBI Taxonomy" id="381761"/>
    <lineage>
        <taxon>Eukaryota</taxon>
        <taxon>Viridiplantae</taxon>
        <taxon>Chlorophyta</taxon>
        <taxon>core chlorophytes</taxon>
        <taxon>Trebouxiophyceae</taxon>
        <taxon>Trebouxiophyceae incertae sedis</taxon>
        <taxon>Elliptochloris clade</taxon>
        <taxon>Elliptochloris</taxon>
    </lineage>
</organism>
<evidence type="ECO:0000259" key="1">
    <source>
        <dbReference type="PROSITE" id="PS50181"/>
    </source>
</evidence>
<keyword evidence="3" id="KW-1185">Reference proteome</keyword>
<accession>A0AAW1SLH6</accession>
<dbReference type="AlphaFoldDB" id="A0AAW1SLH6"/>
<dbReference type="Proteomes" id="UP001445335">
    <property type="component" value="Unassembled WGS sequence"/>
</dbReference>
<sequence length="124" mass="13629">MQSHQGSRGGQRGPNLANFNSELLVEVFSHAPVRDALTALPRVCRQIRDVLGSPTKLYATLGADVFQTLVPRAGEDAEDNKERLESLSLMVFDCRNGHGERVEELQRALGRFKEALLLVGVESA</sequence>
<evidence type="ECO:0000313" key="3">
    <source>
        <dbReference type="Proteomes" id="UP001445335"/>
    </source>
</evidence>
<gene>
    <name evidence="2" type="ORF">WJX81_002733</name>
</gene>
<feature type="domain" description="F-box" evidence="1">
    <location>
        <begin position="13"/>
        <end position="61"/>
    </location>
</feature>